<reference evidence="1 2" key="1">
    <citation type="submission" date="2019-06" db="EMBL/GenBank/DDBJ databases">
        <title>Whole genome shotgun sequence of Glutamicibacter uratoxydans NBRC 15515.</title>
        <authorList>
            <person name="Hosoyama A."/>
            <person name="Uohara A."/>
            <person name="Ohji S."/>
            <person name="Ichikawa N."/>
        </authorList>
    </citation>
    <scope>NUCLEOTIDE SEQUENCE [LARGE SCALE GENOMIC DNA]</scope>
    <source>
        <strain evidence="1 2">NBRC 15515</strain>
    </source>
</reference>
<gene>
    <name evidence="1" type="ORF">AUR04nite_32140</name>
</gene>
<accession>A0A4Y4DQQ4</accession>
<keyword evidence="2" id="KW-1185">Reference proteome</keyword>
<dbReference type="SUPFAM" id="SSF52833">
    <property type="entry name" value="Thioredoxin-like"/>
    <property type="match status" value="1"/>
</dbReference>
<name>A0A4Y4DQQ4_GLUUR</name>
<dbReference type="EMBL" id="BJNY01000024">
    <property type="protein sequence ID" value="GED07682.1"/>
    <property type="molecule type" value="Genomic_DNA"/>
</dbReference>
<evidence type="ECO:0000313" key="1">
    <source>
        <dbReference type="EMBL" id="GED07682.1"/>
    </source>
</evidence>
<dbReference type="AlphaFoldDB" id="A0A4Y4DQQ4"/>
<sequence>MRRAQELLEDLEVEEVNVVQQVQRGEQLGIVSTPVIRLLVDGEEKFRGTDTPTLNQLLTAIARAGD</sequence>
<comment type="caution">
    <text evidence="1">The sequence shown here is derived from an EMBL/GenBank/DDBJ whole genome shotgun (WGS) entry which is preliminary data.</text>
</comment>
<evidence type="ECO:0000313" key="2">
    <source>
        <dbReference type="Proteomes" id="UP000316612"/>
    </source>
</evidence>
<evidence type="ECO:0008006" key="3">
    <source>
        <dbReference type="Google" id="ProtNLM"/>
    </source>
</evidence>
<dbReference type="Proteomes" id="UP000316612">
    <property type="component" value="Unassembled WGS sequence"/>
</dbReference>
<dbReference type="InterPro" id="IPR036249">
    <property type="entry name" value="Thioredoxin-like_sf"/>
</dbReference>
<organism evidence="1 2">
    <name type="scientific">Glutamicibacter uratoxydans</name>
    <name type="common">Arthrobacter uratoxydans</name>
    <dbReference type="NCBI Taxonomy" id="43667"/>
    <lineage>
        <taxon>Bacteria</taxon>
        <taxon>Bacillati</taxon>
        <taxon>Actinomycetota</taxon>
        <taxon>Actinomycetes</taxon>
        <taxon>Micrococcales</taxon>
        <taxon>Micrococcaceae</taxon>
        <taxon>Glutamicibacter</taxon>
    </lineage>
</organism>
<proteinExistence type="predicted"/>
<protein>
    <recommendedName>
        <fullName evidence="3">Thioredoxin domain-containing protein</fullName>
    </recommendedName>
</protein>